<protein>
    <submittedName>
        <fullName evidence="2">Cupin domain-containing protein</fullName>
    </submittedName>
</protein>
<dbReference type="InterPro" id="IPR014710">
    <property type="entry name" value="RmlC-like_jellyroll"/>
</dbReference>
<name>A0A7Y8AP76_PSETO</name>
<evidence type="ECO:0000313" key="2">
    <source>
        <dbReference type="EMBL" id="NWD36208.1"/>
    </source>
</evidence>
<reference evidence="2 3" key="1">
    <citation type="submission" date="2020-04" db="EMBL/GenBank/DDBJ databases">
        <title>Molecular characterization of pseudomonads from Agaricus bisporus reveal novel blotch 2 pathogens in Western Europe.</title>
        <authorList>
            <person name="Taparia T."/>
            <person name="Krijger M."/>
            <person name="Haynes E."/>
            <person name="Elpinstone J.G."/>
            <person name="Noble R."/>
            <person name="Van Der Wolf J."/>
        </authorList>
    </citation>
    <scope>NUCLEOTIDE SEQUENCE [LARGE SCALE GENOMIC DNA]</scope>
    <source>
        <strain evidence="2 3">IPO3746</strain>
    </source>
</reference>
<evidence type="ECO:0000259" key="1">
    <source>
        <dbReference type="Pfam" id="PF07883"/>
    </source>
</evidence>
<feature type="domain" description="Cupin type-2" evidence="1">
    <location>
        <begin position="49"/>
        <end position="113"/>
    </location>
</feature>
<organism evidence="2 3">
    <name type="scientific">Pseudomonas tolaasii</name>
    <dbReference type="NCBI Taxonomy" id="29442"/>
    <lineage>
        <taxon>Bacteria</taxon>
        <taxon>Pseudomonadati</taxon>
        <taxon>Pseudomonadota</taxon>
        <taxon>Gammaproteobacteria</taxon>
        <taxon>Pseudomonadales</taxon>
        <taxon>Pseudomonadaceae</taxon>
        <taxon>Pseudomonas</taxon>
    </lineage>
</organism>
<dbReference type="EMBL" id="JACAQK010000007">
    <property type="protein sequence ID" value="NWD36208.1"/>
    <property type="molecule type" value="Genomic_DNA"/>
</dbReference>
<dbReference type="InterPro" id="IPR053146">
    <property type="entry name" value="QDO-like"/>
</dbReference>
<comment type="caution">
    <text evidence="2">The sequence shown here is derived from an EMBL/GenBank/DDBJ whole genome shotgun (WGS) entry which is preliminary data.</text>
</comment>
<dbReference type="GeneID" id="55847096"/>
<dbReference type="Gene3D" id="2.60.120.10">
    <property type="entry name" value="Jelly Rolls"/>
    <property type="match status" value="1"/>
</dbReference>
<accession>A0A7Y8AP76</accession>
<gene>
    <name evidence="2" type="ORF">HX787_10140</name>
</gene>
<dbReference type="InterPro" id="IPR013096">
    <property type="entry name" value="Cupin_2"/>
</dbReference>
<dbReference type="Pfam" id="PF07883">
    <property type="entry name" value="Cupin_2"/>
    <property type="match status" value="1"/>
</dbReference>
<dbReference type="PANTHER" id="PTHR36440">
    <property type="entry name" value="PUTATIVE (AFU_ORTHOLOGUE AFUA_8G07350)-RELATED"/>
    <property type="match status" value="1"/>
</dbReference>
<dbReference type="PANTHER" id="PTHR36440:SF1">
    <property type="entry name" value="PUTATIVE (AFU_ORTHOLOGUE AFUA_8G07350)-RELATED"/>
    <property type="match status" value="1"/>
</dbReference>
<dbReference type="Proteomes" id="UP000549134">
    <property type="component" value="Unassembled WGS sequence"/>
</dbReference>
<evidence type="ECO:0000313" key="3">
    <source>
        <dbReference type="Proteomes" id="UP000549134"/>
    </source>
</evidence>
<dbReference type="AlphaFoldDB" id="A0A7Y8AP76"/>
<sequence>MNQSPPALLPLVVTPQEALPVRPFGLDMHILLSTEASGGATSVIIASHNPGEGPPHHLHHSQEEYIFIVEGTYQVIVNGAEQTVGAGTLLFIPRDTVHSFKNVGDTVGRMLDWTLPGGQDKYFKAIDQLAAEGGFSPEKAKALSLEYDTHFPQV</sequence>
<proteinExistence type="predicted"/>
<dbReference type="InterPro" id="IPR011051">
    <property type="entry name" value="RmlC_Cupin_sf"/>
</dbReference>
<dbReference type="SUPFAM" id="SSF51182">
    <property type="entry name" value="RmlC-like cupins"/>
    <property type="match status" value="1"/>
</dbReference>
<dbReference type="RefSeq" id="WP_016969174.1">
    <property type="nucleotide sequence ID" value="NZ_CP020369.1"/>
</dbReference>